<reference evidence="2" key="2">
    <citation type="submission" date="2020-09" db="EMBL/GenBank/DDBJ databases">
        <authorList>
            <person name="Sun Q."/>
            <person name="Zhou Y."/>
        </authorList>
    </citation>
    <scope>NUCLEOTIDE SEQUENCE</scope>
    <source>
        <strain evidence="2">CGMCC 1.12408</strain>
    </source>
</reference>
<name>A0A916S4A9_9BACI</name>
<accession>A0A916S4A9</accession>
<evidence type="ECO:0000313" key="2">
    <source>
        <dbReference type="EMBL" id="GGA80778.1"/>
    </source>
</evidence>
<dbReference type="GO" id="GO:0008999">
    <property type="term" value="F:protein-N-terminal-alanine acetyltransferase activity"/>
    <property type="evidence" value="ECO:0007669"/>
    <property type="project" value="TreeGrafter"/>
</dbReference>
<dbReference type="InterPro" id="IPR000182">
    <property type="entry name" value="GNAT_dom"/>
</dbReference>
<dbReference type="PROSITE" id="PS51186">
    <property type="entry name" value="GNAT"/>
    <property type="match status" value="1"/>
</dbReference>
<dbReference type="AlphaFoldDB" id="A0A916S4A9"/>
<gene>
    <name evidence="2" type="ORF">GCM10008025_25200</name>
</gene>
<sequence>MTVKLFPVRFTTRLQLIEINEEHRDAIFDTMSRHEVMKYYGREPMESMDEAAELIGHFQMLFQSGRGIRWGIKLKKTNELIGTIGFHNYIPTMKRAEVGFEIHPSHWRKGYLSEALNNVLEYGFVDLGVHRIGAITFPANEASNRLLEKIGFTQEGILRGYLFQRDQSHDANVLSLLKPEWRRRRYEDDAPVVYRDHLTEIVKRSEKAGDFDQLAGKGKPLDLGPSYVNPSEAQLYKTLKDNHVLPDWIELANEIDAMKEKLPSLAGEARKELVQEINEKIKAYNFACPPSLQRNKVME</sequence>
<dbReference type="InterPro" id="IPR018961">
    <property type="entry name" value="DnaJ_homolog_subfam-C_membr-28"/>
</dbReference>
<dbReference type="SUPFAM" id="SSF55729">
    <property type="entry name" value="Acyl-CoA N-acyltransferases (Nat)"/>
    <property type="match status" value="1"/>
</dbReference>
<feature type="domain" description="N-acetyltransferase" evidence="1">
    <location>
        <begin position="14"/>
        <end position="179"/>
    </location>
</feature>
<dbReference type="InterPro" id="IPR051531">
    <property type="entry name" value="N-acetyltransferase"/>
</dbReference>
<protein>
    <recommendedName>
        <fullName evidence="1">N-acetyltransferase domain-containing protein</fullName>
    </recommendedName>
</protein>
<dbReference type="Proteomes" id="UP000613512">
    <property type="component" value="Unassembled WGS sequence"/>
</dbReference>
<dbReference type="Pfam" id="PF09350">
    <property type="entry name" value="DJC28_CD"/>
    <property type="match status" value="1"/>
</dbReference>
<dbReference type="PANTHER" id="PTHR43792">
    <property type="entry name" value="GNAT FAMILY, PUTATIVE (AFU_ORTHOLOGUE AFUA_3G00765)-RELATED-RELATED"/>
    <property type="match status" value="1"/>
</dbReference>
<keyword evidence="3" id="KW-1185">Reference proteome</keyword>
<dbReference type="InterPro" id="IPR016181">
    <property type="entry name" value="Acyl_CoA_acyltransferase"/>
</dbReference>
<dbReference type="GO" id="GO:0005737">
    <property type="term" value="C:cytoplasm"/>
    <property type="evidence" value="ECO:0007669"/>
    <property type="project" value="TreeGrafter"/>
</dbReference>
<dbReference type="EMBL" id="BMEY01000012">
    <property type="protein sequence ID" value="GGA80778.1"/>
    <property type="molecule type" value="Genomic_DNA"/>
</dbReference>
<organism evidence="2 3">
    <name type="scientific">Ornithinibacillus halotolerans</name>
    <dbReference type="NCBI Taxonomy" id="1274357"/>
    <lineage>
        <taxon>Bacteria</taxon>
        <taxon>Bacillati</taxon>
        <taxon>Bacillota</taxon>
        <taxon>Bacilli</taxon>
        <taxon>Bacillales</taxon>
        <taxon>Bacillaceae</taxon>
        <taxon>Ornithinibacillus</taxon>
    </lineage>
</organism>
<comment type="caution">
    <text evidence="2">The sequence shown here is derived from an EMBL/GenBank/DDBJ whole genome shotgun (WGS) entry which is preliminary data.</text>
</comment>
<evidence type="ECO:0000259" key="1">
    <source>
        <dbReference type="PROSITE" id="PS51186"/>
    </source>
</evidence>
<reference evidence="2" key="1">
    <citation type="journal article" date="2014" name="Int. J. Syst. Evol. Microbiol.">
        <title>Complete genome sequence of Corynebacterium casei LMG S-19264T (=DSM 44701T), isolated from a smear-ripened cheese.</title>
        <authorList>
            <consortium name="US DOE Joint Genome Institute (JGI-PGF)"/>
            <person name="Walter F."/>
            <person name="Albersmeier A."/>
            <person name="Kalinowski J."/>
            <person name="Ruckert C."/>
        </authorList>
    </citation>
    <scope>NUCLEOTIDE SEQUENCE</scope>
    <source>
        <strain evidence="2">CGMCC 1.12408</strain>
    </source>
</reference>
<evidence type="ECO:0000313" key="3">
    <source>
        <dbReference type="Proteomes" id="UP000613512"/>
    </source>
</evidence>
<proteinExistence type="predicted"/>
<dbReference type="CDD" id="cd04301">
    <property type="entry name" value="NAT_SF"/>
    <property type="match status" value="1"/>
</dbReference>
<dbReference type="Gene3D" id="3.40.630.30">
    <property type="match status" value="1"/>
</dbReference>
<dbReference type="Pfam" id="PF13302">
    <property type="entry name" value="Acetyltransf_3"/>
    <property type="match status" value="1"/>
</dbReference>
<dbReference type="PANTHER" id="PTHR43792:SF9">
    <property type="entry name" value="RIBOSOMAL-PROTEIN-ALANINE ACETYLTRANSFERASE"/>
    <property type="match status" value="1"/>
</dbReference>